<evidence type="ECO:0000313" key="4">
    <source>
        <dbReference type="Proteomes" id="UP000005143"/>
    </source>
</evidence>
<gene>
    <name evidence="3" type="ORF">PAI11_38260</name>
</gene>
<feature type="compositionally biased region" description="Low complexity" evidence="1">
    <location>
        <begin position="719"/>
        <end position="741"/>
    </location>
</feature>
<proteinExistence type="predicted"/>
<evidence type="ECO:0000256" key="1">
    <source>
        <dbReference type="SAM" id="MobiDB-lite"/>
    </source>
</evidence>
<accession>H0EAF2</accession>
<reference evidence="3 4" key="1">
    <citation type="journal article" date="2013" name="Biodegradation">
        <title>Quantitative proteomic analysis of ibuprofen-degrading Patulibacter sp. strain I11.</title>
        <authorList>
            <person name="Almeida B."/>
            <person name="Kjeldal H."/>
            <person name="Lolas I."/>
            <person name="Knudsen A.D."/>
            <person name="Carvalho G."/>
            <person name="Nielsen K.L."/>
            <person name="Barreto Crespo M.T."/>
            <person name="Stensballe A."/>
            <person name="Nielsen J.L."/>
        </authorList>
    </citation>
    <scope>NUCLEOTIDE SEQUENCE [LARGE SCALE GENOMIC DNA]</scope>
    <source>
        <strain evidence="3 4">I11</strain>
    </source>
</reference>
<dbReference type="Pfam" id="PF20248">
    <property type="entry name" value="DUF6603"/>
    <property type="match status" value="1"/>
</dbReference>
<dbReference type="InterPro" id="IPR046538">
    <property type="entry name" value="DUF6603"/>
</dbReference>
<feature type="region of interest" description="Disordered" evidence="1">
    <location>
        <begin position="706"/>
        <end position="741"/>
    </location>
</feature>
<dbReference type="PATRIC" id="fig|1097667.3.peg.3791"/>
<feature type="domain" description="DUF6603" evidence="2">
    <location>
        <begin position="749"/>
        <end position="1264"/>
    </location>
</feature>
<dbReference type="Proteomes" id="UP000005143">
    <property type="component" value="Unassembled WGS sequence"/>
</dbReference>
<dbReference type="RefSeq" id="WP_007578276.1">
    <property type="nucleotide sequence ID" value="NZ_AGUD01000295.1"/>
</dbReference>
<name>H0EAF2_9ACTN</name>
<sequence>MDLAALRTELLARGSPLTLAATDTTLPAALTAFLAAAPERSLSIAPASGGIALSGSVLTVAGTTSAAWPVQGLAGVHLTVTAVELRIADGTPPVVGLTATGTLPLGGQAAPVAVTSPVAAGGGWTIALTADVPAVTPEALVGLAYALETPFAVPEQLDVLSRPLTLARDALAIAFVPGTTDDALLTFAIEAPQARFALVDGVAELEGLTLRATIKTRSISLTVIGHLEIDGIDVDVGVGFSTGSVWTAFIAPPPGKSFPGIVALADWIAGSGTSQAGDVQDGFANVGFDTGAFDAAIEGVSVAFDVSAGSLVSFEVFSRLTVAAIPLDLVLTLPELTVSGTLHPGTPVRISDVLGALHLPTGGLPLDAEIGLVILSAQPSTNSYALELHVDDVAQAGPFAVEQVSLLVSYSSNGFDGQFGAEMSVWDLGALEAVAEYSSTGGWTWSAMTPPGQDLELGAIIAKIGSEFGLQASDVPEPIRTLDLKALTVTYASGTSSFAFTFTGDFAVADVPVEIAPSILVAAIDPKDLSKGYRYDFGGTLTVAFLELALAFDTTPSSTTFVAALAADTDGKPGTVDIGALVSELSPTLGAEVPSGIAIDLKSAKLASIAPAAGPRTLAFALDLAASIGLSELPLVGDRLPPGETVSIDDLQVLYASAVVTAEQATQLNAHLPPAIQFPAAGLAAGPGFSATATIAGTPERLSLGLVAPRQPPRPPQLPSAGPLPATRPVGAPTAPAGPAAPTSKWFDIQRKIGTVQFSRVGVVYDSGTLFLAIDAALTIGPLTLSVDGLGVGSPLTRFEPTFTFTGAGLEVDRPPLRIGGAFLRVVPPPTGTTFELDGSLVIEAEGFGIAAVGSYAALESGAPSLFAFGQLSAPLGGPPAFFVTGLMAGFGVNRALTVPEPTEVQGFPLLVLNEPPAPGRSAPPQGLGHVLDVIEGRVPATPAGKPRAWISPAPGEYWFAAGLTATHFELVQTRAVVVVELGKQLQFALLGLATMALPQAADSSATYAYAELELEAVLEPSEGRFGLTALLTPSSYVLVPQCKLTGGFAFQVWFGDNPHAGQFVLTLGGYHPAFRVPDFYPAVPRLGFSWAVSSTVSISGGAYFALTPSSAMAGGRLQALFSDGDLKAWFTANADLLVSWRPFSFTAGIDVEIGVSYRLNLLICHKTIELSLGASVDLWGPPTGGRVHVHLWCVSFTVRFGSHGAGSSQDPLEWTGFRSLLPATDAVVSFQPTGGLAKQQDSTASTSGKAWIVRATAFSFTTESAVPASHLCIGAAVPGDPTAGTVSTSDPVDVKPMNRAGLTAVHRLVVRRGAPDAEPWDLSGWTHAPRLRNVPDALWGTPPSPFAQTPAAARADVVPGRPVGFAVAPPPPAIGATRGAFPLAEVAQETIATTAMPLDPGATPGTAYLPADAPHSVGDIARIAGLAGTRTALVQALGALYGGADDPMTAIGAQAATLFADAPMEVTAPA</sequence>
<evidence type="ECO:0000259" key="2">
    <source>
        <dbReference type="Pfam" id="PF20248"/>
    </source>
</evidence>
<keyword evidence="4" id="KW-1185">Reference proteome</keyword>
<dbReference type="EMBL" id="AGUD01000295">
    <property type="protein sequence ID" value="EHN09279.1"/>
    <property type="molecule type" value="Genomic_DNA"/>
</dbReference>
<dbReference type="OrthoDB" id="535891at2"/>
<comment type="caution">
    <text evidence="3">The sequence shown here is derived from an EMBL/GenBank/DDBJ whole genome shotgun (WGS) entry which is preliminary data.</text>
</comment>
<protein>
    <recommendedName>
        <fullName evidence="2">DUF6603 domain-containing protein</fullName>
    </recommendedName>
</protein>
<evidence type="ECO:0000313" key="3">
    <source>
        <dbReference type="EMBL" id="EHN09279.1"/>
    </source>
</evidence>
<organism evidence="3 4">
    <name type="scientific">Patulibacter medicamentivorans</name>
    <dbReference type="NCBI Taxonomy" id="1097667"/>
    <lineage>
        <taxon>Bacteria</taxon>
        <taxon>Bacillati</taxon>
        <taxon>Actinomycetota</taxon>
        <taxon>Thermoleophilia</taxon>
        <taxon>Solirubrobacterales</taxon>
        <taxon>Patulibacteraceae</taxon>
        <taxon>Patulibacter</taxon>
    </lineage>
</organism>